<evidence type="ECO:0000313" key="1">
    <source>
        <dbReference type="EMBL" id="KAK9135490.1"/>
    </source>
</evidence>
<keyword evidence="2" id="KW-1185">Reference proteome</keyword>
<proteinExistence type="predicted"/>
<comment type="caution">
    <text evidence="1">The sequence shown here is derived from an EMBL/GenBank/DDBJ whole genome shotgun (WGS) entry which is preliminary data.</text>
</comment>
<protein>
    <submittedName>
        <fullName evidence="1">Uncharacterized protein</fullName>
    </submittedName>
</protein>
<organism evidence="1 2">
    <name type="scientific">Stephania yunnanensis</name>
    <dbReference type="NCBI Taxonomy" id="152371"/>
    <lineage>
        <taxon>Eukaryota</taxon>
        <taxon>Viridiplantae</taxon>
        <taxon>Streptophyta</taxon>
        <taxon>Embryophyta</taxon>
        <taxon>Tracheophyta</taxon>
        <taxon>Spermatophyta</taxon>
        <taxon>Magnoliopsida</taxon>
        <taxon>Ranunculales</taxon>
        <taxon>Menispermaceae</taxon>
        <taxon>Menispermoideae</taxon>
        <taxon>Cissampelideae</taxon>
        <taxon>Stephania</taxon>
    </lineage>
</organism>
<name>A0AAP0PC77_9MAGN</name>
<accession>A0AAP0PC77</accession>
<reference evidence="1 2" key="1">
    <citation type="submission" date="2024-01" db="EMBL/GenBank/DDBJ databases">
        <title>Genome assemblies of Stephania.</title>
        <authorList>
            <person name="Yang L."/>
        </authorList>
    </citation>
    <scope>NUCLEOTIDE SEQUENCE [LARGE SCALE GENOMIC DNA]</scope>
    <source>
        <strain evidence="1">YNDBR</strain>
        <tissue evidence="1">Leaf</tissue>
    </source>
</reference>
<dbReference type="Proteomes" id="UP001420932">
    <property type="component" value="Unassembled WGS sequence"/>
</dbReference>
<dbReference type="EMBL" id="JBBNAF010000006">
    <property type="protein sequence ID" value="KAK9135490.1"/>
    <property type="molecule type" value="Genomic_DNA"/>
</dbReference>
<sequence>MQDSCNGDAWTRGITKEEIEELKTNNGHLNFEINQKEGITALKMKIKQLEVKCETKGKEKKTAEGSTQ</sequence>
<evidence type="ECO:0000313" key="2">
    <source>
        <dbReference type="Proteomes" id="UP001420932"/>
    </source>
</evidence>
<gene>
    <name evidence="1" type="ORF">Syun_014820</name>
</gene>
<dbReference type="AlphaFoldDB" id="A0AAP0PC77"/>